<name>A0A1I5DI92_9RHOB</name>
<dbReference type="PROSITE" id="PS50222">
    <property type="entry name" value="EF_HAND_2"/>
    <property type="match status" value="2"/>
</dbReference>
<keyword evidence="2" id="KW-0732">Signal</keyword>
<evidence type="ECO:0000256" key="1">
    <source>
        <dbReference type="SAM" id="MobiDB-lite"/>
    </source>
</evidence>
<feature type="region of interest" description="Disordered" evidence="1">
    <location>
        <begin position="162"/>
        <end position="190"/>
    </location>
</feature>
<dbReference type="OrthoDB" id="5470953at2"/>
<reference evidence="5" key="1">
    <citation type="submission" date="2016-10" db="EMBL/GenBank/DDBJ databases">
        <authorList>
            <person name="Varghese N."/>
            <person name="Submissions S."/>
        </authorList>
    </citation>
    <scope>NUCLEOTIDE SEQUENCE [LARGE SCALE GENOMIC DNA]</scope>
    <source>
        <strain evidence="5">DSM 28463</strain>
    </source>
</reference>
<dbReference type="STRING" id="1005928.SAMN04487859_112142"/>
<dbReference type="Proteomes" id="UP000198599">
    <property type="component" value="Unassembled WGS sequence"/>
</dbReference>
<dbReference type="Pfam" id="PF13202">
    <property type="entry name" value="EF-hand_5"/>
    <property type="match status" value="3"/>
</dbReference>
<dbReference type="PROSITE" id="PS00018">
    <property type="entry name" value="EF_HAND_1"/>
    <property type="match status" value="2"/>
</dbReference>
<keyword evidence="5" id="KW-1185">Reference proteome</keyword>
<evidence type="ECO:0000313" key="5">
    <source>
        <dbReference type="Proteomes" id="UP000198599"/>
    </source>
</evidence>
<dbReference type="InterPro" id="IPR011992">
    <property type="entry name" value="EF-hand-dom_pair"/>
</dbReference>
<dbReference type="SMART" id="SM00054">
    <property type="entry name" value="EFh"/>
    <property type="match status" value="2"/>
</dbReference>
<evidence type="ECO:0000256" key="2">
    <source>
        <dbReference type="SAM" id="SignalP"/>
    </source>
</evidence>
<dbReference type="EMBL" id="FOVP01000012">
    <property type="protein sequence ID" value="SFN98918.1"/>
    <property type="molecule type" value="Genomic_DNA"/>
</dbReference>
<feature type="domain" description="EF-hand" evidence="3">
    <location>
        <begin position="131"/>
        <end position="157"/>
    </location>
</feature>
<feature type="domain" description="EF-hand" evidence="3">
    <location>
        <begin position="90"/>
        <end position="125"/>
    </location>
</feature>
<accession>A0A1I5DI92</accession>
<dbReference type="RefSeq" id="WP_092839049.1">
    <property type="nucleotide sequence ID" value="NZ_FOVP01000012.1"/>
</dbReference>
<feature type="signal peptide" evidence="2">
    <location>
        <begin position="1"/>
        <end position="23"/>
    </location>
</feature>
<dbReference type="GO" id="GO:0005509">
    <property type="term" value="F:calcium ion binding"/>
    <property type="evidence" value="ECO:0007669"/>
    <property type="project" value="InterPro"/>
</dbReference>
<dbReference type="InterPro" id="IPR018247">
    <property type="entry name" value="EF_Hand_1_Ca_BS"/>
</dbReference>
<sequence length="190" mass="20254">MKRTYITAIAVTVILSGGGAALAQGQHGHGQQPSGKSGMMDGGMMPMHRNMMQGAGMMQGGGMMQGKGLMGPQFRALMDANGDGKVEPAEARAQLQKLLQENDTDSDGTLSLSEFEVLHSRLIRETMVDRFQHLDNDGDGAITAEEMAAPAKQMERKQKRMEMMQKSSGASNEGMGSGGMMQGGQGKMKN</sequence>
<feature type="chain" id="PRO_5011785320" evidence="2">
    <location>
        <begin position="24"/>
        <end position="190"/>
    </location>
</feature>
<dbReference type="SUPFAM" id="SSF47473">
    <property type="entry name" value="EF-hand"/>
    <property type="match status" value="1"/>
</dbReference>
<dbReference type="InterPro" id="IPR002048">
    <property type="entry name" value="EF_hand_dom"/>
</dbReference>
<protein>
    <submittedName>
        <fullName evidence="4">EF hand</fullName>
    </submittedName>
</protein>
<dbReference type="Gene3D" id="1.10.238.10">
    <property type="entry name" value="EF-hand"/>
    <property type="match status" value="2"/>
</dbReference>
<evidence type="ECO:0000259" key="3">
    <source>
        <dbReference type="PROSITE" id="PS50222"/>
    </source>
</evidence>
<proteinExistence type="predicted"/>
<gene>
    <name evidence="4" type="ORF">SAMN04487859_112142</name>
</gene>
<evidence type="ECO:0000313" key="4">
    <source>
        <dbReference type="EMBL" id="SFN98918.1"/>
    </source>
</evidence>
<dbReference type="AlphaFoldDB" id="A0A1I5DI92"/>
<feature type="compositionally biased region" description="Gly residues" evidence="1">
    <location>
        <begin position="175"/>
        <end position="190"/>
    </location>
</feature>
<organism evidence="4 5">
    <name type="scientific">Roseovarius lutimaris</name>
    <dbReference type="NCBI Taxonomy" id="1005928"/>
    <lineage>
        <taxon>Bacteria</taxon>
        <taxon>Pseudomonadati</taxon>
        <taxon>Pseudomonadota</taxon>
        <taxon>Alphaproteobacteria</taxon>
        <taxon>Rhodobacterales</taxon>
        <taxon>Roseobacteraceae</taxon>
        <taxon>Roseovarius</taxon>
    </lineage>
</organism>